<keyword evidence="3" id="KW-1185">Reference proteome</keyword>
<name>A0A3A4JU45_9NOCA</name>
<dbReference type="SUPFAM" id="SSF47413">
    <property type="entry name" value="lambda repressor-like DNA-binding domains"/>
    <property type="match status" value="1"/>
</dbReference>
<evidence type="ECO:0000259" key="1">
    <source>
        <dbReference type="PROSITE" id="PS50943"/>
    </source>
</evidence>
<dbReference type="Proteomes" id="UP000266677">
    <property type="component" value="Unassembled WGS sequence"/>
</dbReference>
<evidence type="ECO:0000313" key="2">
    <source>
        <dbReference type="EMBL" id="RJO73566.1"/>
    </source>
</evidence>
<dbReference type="CDD" id="cd00093">
    <property type="entry name" value="HTH_XRE"/>
    <property type="match status" value="1"/>
</dbReference>
<dbReference type="InterPro" id="IPR043917">
    <property type="entry name" value="DUF5753"/>
</dbReference>
<proteinExistence type="predicted"/>
<dbReference type="InterPro" id="IPR001387">
    <property type="entry name" value="Cro/C1-type_HTH"/>
</dbReference>
<comment type="caution">
    <text evidence="2">The sequence shown here is derived from an EMBL/GenBank/DDBJ whole genome shotgun (WGS) entry which is preliminary data.</text>
</comment>
<dbReference type="GO" id="GO:0003677">
    <property type="term" value="F:DNA binding"/>
    <property type="evidence" value="ECO:0007669"/>
    <property type="project" value="InterPro"/>
</dbReference>
<gene>
    <name evidence="2" type="ORF">D5S18_20425</name>
</gene>
<accession>A0A3A4JU45</accession>
<dbReference type="Pfam" id="PF19054">
    <property type="entry name" value="DUF5753"/>
    <property type="match status" value="1"/>
</dbReference>
<dbReference type="AlphaFoldDB" id="A0A3A4JU45"/>
<organism evidence="2 3">
    <name type="scientific">Nocardia panacis</name>
    <dbReference type="NCBI Taxonomy" id="2340916"/>
    <lineage>
        <taxon>Bacteria</taxon>
        <taxon>Bacillati</taxon>
        <taxon>Actinomycetota</taxon>
        <taxon>Actinomycetes</taxon>
        <taxon>Mycobacteriales</taxon>
        <taxon>Nocardiaceae</taxon>
        <taxon>Nocardia</taxon>
    </lineage>
</organism>
<reference evidence="2 3" key="1">
    <citation type="submission" date="2018-09" db="EMBL/GenBank/DDBJ databases">
        <title>YIM PH21274 draft genome.</title>
        <authorList>
            <person name="Miao C."/>
        </authorList>
    </citation>
    <scope>NUCLEOTIDE SEQUENCE [LARGE SCALE GENOMIC DNA]</scope>
    <source>
        <strain evidence="2 3">YIM PH 21724</strain>
    </source>
</reference>
<protein>
    <submittedName>
        <fullName evidence="2">XRE family transcriptional regulator</fullName>
    </submittedName>
</protein>
<dbReference type="SMART" id="SM00530">
    <property type="entry name" value="HTH_XRE"/>
    <property type="match status" value="1"/>
</dbReference>
<dbReference type="InterPro" id="IPR010982">
    <property type="entry name" value="Lambda_DNA-bd_dom_sf"/>
</dbReference>
<dbReference type="PROSITE" id="PS50943">
    <property type="entry name" value="HTH_CROC1"/>
    <property type="match status" value="1"/>
</dbReference>
<sequence>MHLLLGARLRRMRQDLDIKQQAAGAAIYASASKISRLETGLTSITETDARNLLRLYHVPESEQAQYLTWVRQVNAIRGFTEEDSPESGLDALLDFGSVATLRRYEHRCVPDILQTEQYACAASELTKHLGRPGEVEQAHTLRLERRAAVLGAAPPTVWLMIEDSALRRRIGGTAVWRAQIAELIDLTRLRHIIIQIIPDDAHVPAFCANSFTILRFRDPDMPDVVCLHQLTGTHYLSTTTLLPQFQYLANHISTLAPTPTHSRTLLESLLREDP</sequence>
<evidence type="ECO:0000313" key="3">
    <source>
        <dbReference type="Proteomes" id="UP000266677"/>
    </source>
</evidence>
<dbReference type="Pfam" id="PF13560">
    <property type="entry name" value="HTH_31"/>
    <property type="match status" value="1"/>
</dbReference>
<dbReference type="EMBL" id="QZFU01000023">
    <property type="protein sequence ID" value="RJO73566.1"/>
    <property type="molecule type" value="Genomic_DNA"/>
</dbReference>
<feature type="domain" description="HTH cro/C1-type" evidence="1">
    <location>
        <begin position="9"/>
        <end position="63"/>
    </location>
</feature>
<dbReference type="Gene3D" id="1.10.260.40">
    <property type="entry name" value="lambda repressor-like DNA-binding domains"/>
    <property type="match status" value="1"/>
</dbReference>